<evidence type="ECO:0000256" key="8">
    <source>
        <dbReference type="RuleBase" id="RU363108"/>
    </source>
</evidence>
<accession>A0ABD2XR85</accession>
<dbReference type="GO" id="GO:0007165">
    <property type="term" value="P:signal transduction"/>
    <property type="evidence" value="ECO:0007669"/>
    <property type="project" value="UniProtKB-KW"/>
</dbReference>
<comment type="subcellular location">
    <subcellularLocation>
        <location evidence="1 8">Cell membrane</location>
        <topology evidence="1 8">Multi-pass membrane protein</topology>
    </subcellularLocation>
</comment>
<evidence type="ECO:0000256" key="3">
    <source>
        <dbReference type="ARBA" id="ARBA00022692"/>
    </source>
</evidence>
<evidence type="ECO:0000256" key="2">
    <source>
        <dbReference type="ARBA" id="ARBA00022475"/>
    </source>
</evidence>
<evidence type="ECO:0000256" key="7">
    <source>
        <dbReference type="ARBA" id="ARBA00023224"/>
    </source>
</evidence>
<protein>
    <recommendedName>
        <fullName evidence="8">Gustatory receptor</fullName>
    </recommendedName>
</protein>
<gene>
    <name evidence="9" type="ORF">TKK_000177</name>
</gene>
<keyword evidence="2 8" id="KW-1003">Cell membrane</keyword>
<dbReference type="Proteomes" id="UP001627154">
    <property type="component" value="Unassembled WGS sequence"/>
</dbReference>
<keyword evidence="10" id="KW-1185">Reference proteome</keyword>
<organism evidence="9 10">
    <name type="scientific">Trichogramma kaykai</name>
    <dbReference type="NCBI Taxonomy" id="54128"/>
    <lineage>
        <taxon>Eukaryota</taxon>
        <taxon>Metazoa</taxon>
        <taxon>Ecdysozoa</taxon>
        <taxon>Arthropoda</taxon>
        <taxon>Hexapoda</taxon>
        <taxon>Insecta</taxon>
        <taxon>Pterygota</taxon>
        <taxon>Neoptera</taxon>
        <taxon>Endopterygota</taxon>
        <taxon>Hymenoptera</taxon>
        <taxon>Apocrita</taxon>
        <taxon>Proctotrupomorpha</taxon>
        <taxon>Chalcidoidea</taxon>
        <taxon>Trichogrammatidae</taxon>
        <taxon>Trichogramma</taxon>
    </lineage>
</organism>
<keyword evidence="6 8" id="KW-0675">Receptor</keyword>
<evidence type="ECO:0000313" key="9">
    <source>
        <dbReference type="EMBL" id="KAL3407948.1"/>
    </source>
</evidence>
<dbReference type="InterPro" id="IPR013604">
    <property type="entry name" value="7TM_chemorcpt"/>
</dbReference>
<evidence type="ECO:0000256" key="6">
    <source>
        <dbReference type="ARBA" id="ARBA00023170"/>
    </source>
</evidence>
<feature type="transmembrane region" description="Helical" evidence="8">
    <location>
        <begin position="141"/>
        <end position="165"/>
    </location>
</feature>
<dbReference type="Pfam" id="PF08395">
    <property type="entry name" value="7tm_7"/>
    <property type="match status" value="1"/>
</dbReference>
<keyword evidence="5 8" id="KW-0472">Membrane</keyword>
<keyword evidence="4 8" id="KW-1133">Transmembrane helix</keyword>
<evidence type="ECO:0000256" key="5">
    <source>
        <dbReference type="ARBA" id="ARBA00023136"/>
    </source>
</evidence>
<dbReference type="GO" id="GO:0005886">
    <property type="term" value="C:plasma membrane"/>
    <property type="evidence" value="ECO:0007669"/>
    <property type="project" value="UniProtKB-SubCell"/>
</dbReference>
<name>A0ABD2XR85_9HYME</name>
<feature type="transmembrane region" description="Helical" evidence="8">
    <location>
        <begin position="349"/>
        <end position="367"/>
    </location>
</feature>
<feature type="transmembrane region" description="Helical" evidence="8">
    <location>
        <begin position="75"/>
        <end position="100"/>
    </location>
</feature>
<feature type="transmembrane region" description="Helical" evidence="8">
    <location>
        <begin position="44"/>
        <end position="63"/>
    </location>
</feature>
<comment type="similarity">
    <text evidence="8">Belongs to the insect chemoreceptor superfamily. Gustatory receptor (GR) family.</text>
</comment>
<dbReference type="PANTHER" id="PTHR21143">
    <property type="entry name" value="INVERTEBRATE GUSTATORY RECEPTOR"/>
    <property type="match status" value="1"/>
</dbReference>
<evidence type="ECO:0000256" key="4">
    <source>
        <dbReference type="ARBA" id="ARBA00022989"/>
    </source>
</evidence>
<sequence length="412" mass="48054">MRHSVRFKIVYYWAKFFGLCPFTITTPAKEQSRISLKFSVLGSLYNLALMSAYTYCYGIVIVYRFELKLPRESTLIIAVDALGLTFQYFAIMVCWTTLVFRVEYIDDLLRRLGAIDDSVARAPLDLARYPDGGGGDGRQKFYIVLRFGLVNVMYASLFMSDYLSMSLYRKFREQADAWFWYNFPKFIIYIVYLVFVESIIALKHYYTVLNRELARLFDSDDEYGGFHHRNSERRLEAVARAHDDLTDGLARLTDLFGLFILFALLAVFIHGVADVYYVFQILKFGDFENNSDINSYVLSLLWISSKLLGIYFICTLPDALCREIKVFMFQLRHKRISVSFVGLFNLNDYLLRSVSMMMFSFYVSVLARRNYSSASSTAHQYERDVSGFHVSTQRFGGLNRGDFDFRKKNYHI</sequence>
<feature type="transmembrane region" description="Helical" evidence="8">
    <location>
        <begin position="7"/>
        <end position="24"/>
    </location>
</feature>
<evidence type="ECO:0000256" key="1">
    <source>
        <dbReference type="ARBA" id="ARBA00004651"/>
    </source>
</evidence>
<proteinExistence type="inferred from homology"/>
<comment type="caution">
    <text evidence="9">The sequence shown here is derived from an EMBL/GenBank/DDBJ whole genome shotgun (WGS) entry which is preliminary data.</text>
</comment>
<feature type="transmembrane region" description="Helical" evidence="8">
    <location>
        <begin position="186"/>
        <end position="206"/>
    </location>
</feature>
<dbReference type="EMBL" id="JBJJXI010000002">
    <property type="protein sequence ID" value="KAL3407948.1"/>
    <property type="molecule type" value="Genomic_DNA"/>
</dbReference>
<feature type="transmembrane region" description="Helical" evidence="8">
    <location>
        <begin position="255"/>
        <end position="279"/>
    </location>
</feature>
<comment type="caution">
    <text evidence="8">Lacks conserved residue(s) required for the propagation of feature annotation.</text>
</comment>
<feature type="transmembrane region" description="Helical" evidence="8">
    <location>
        <begin position="300"/>
        <end position="320"/>
    </location>
</feature>
<dbReference type="PANTHER" id="PTHR21143:SF134">
    <property type="entry name" value="GUSTATORY RECEPTOR"/>
    <property type="match status" value="1"/>
</dbReference>
<reference evidence="9 10" key="1">
    <citation type="journal article" date="2024" name="bioRxiv">
        <title>A reference genome for Trichogramma kaykai: A tiny desert-dwelling parasitoid wasp with competing sex-ratio distorters.</title>
        <authorList>
            <person name="Culotta J."/>
            <person name="Lindsey A.R."/>
        </authorList>
    </citation>
    <scope>NUCLEOTIDE SEQUENCE [LARGE SCALE GENOMIC DNA]</scope>
    <source>
        <strain evidence="9 10">KSX58</strain>
    </source>
</reference>
<comment type="function">
    <text evidence="8">Gustatory receptor which mediates acceptance or avoidance behavior, depending on its substrates.</text>
</comment>
<keyword evidence="3 8" id="KW-0812">Transmembrane</keyword>
<evidence type="ECO:0000313" key="10">
    <source>
        <dbReference type="Proteomes" id="UP001627154"/>
    </source>
</evidence>
<dbReference type="AlphaFoldDB" id="A0ABD2XR85"/>
<keyword evidence="7 8" id="KW-0807">Transducer</keyword>